<evidence type="ECO:0000259" key="1">
    <source>
        <dbReference type="Pfam" id="PF18970"/>
    </source>
</evidence>
<keyword evidence="3" id="KW-1185">Reference proteome</keyword>
<protein>
    <recommendedName>
        <fullName evidence="1">DUF5709 domain-containing protein</fullName>
    </recommendedName>
</protein>
<dbReference type="AlphaFoldDB" id="A0A1G9LSP2"/>
<sequence length="134" mass="14660">MEGNEATDRDEFHVEQLQASETLIDRGVDDVLDEGYVAPDAWSPAQGFGNTPAEMRQGETLEMRIKQELPEHDPHKLDGKWNPLYEDRQVGASRAGRLVHGDGTVGRDVGFSGGAASAEEAAMHIITEESLLDD</sequence>
<dbReference type="OrthoDB" id="3212066at2"/>
<gene>
    <name evidence="2" type="ORF">SAMN04488242_2295</name>
</gene>
<organism evidence="2 3">
    <name type="scientific">Tessaracoccus oleiagri</name>
    <dbReference type="NCBI Taxonomy" id="686624"/>
    <lineage>
        <taxon>Bacteria</taxon>
        <taxon>Bacillati</taxon>
        <taxon>Actinomycetota</taxon>
        <taxon>Actinomycetes</taxon>
        <taxon>Propionibacteriales</taxon>
        <taxon>Propionibacteriaceae</taxon>
        <taxon>Tessaracoccus</taxon>
    </lineage>
</organism>
<dbReference type="STRING" id="686624.SAMN04488242_2295"/>
<name>A0A1G9LSP2_9ACTN</name>
<dbReference type="InterPro" id="IPR043763">
    <property type="entry name" value="DUF5709"/>
</dbReference>
<dbReference type="EMBL" id="FNGP01000004">
    <property type="protein sequence ID" value="SDL64791.1"/>
    <property type="molecule type" value="Genomic_DNA"/>
</dbReference>
<evidence type="ECO:0000313" key="3">
    <source>
        <dbReference type="Proteomes" id="UP000199475"/>
    </source>
</evidence>
<feature type="domain" description="DUF5709" evidence="1">
    <location>
        <begin position="89"/>
        <end position="128"/>
    </location>
</feature>
<dbReference type="Proteomes" id="UP000199475">
    <property type="component" value="Unassembled WGS sequence"/>
</dbReference>
<dbReference type="Pfam" id="PF18970">
    <property type="entry name" value="DUF5709"/>
    <property type="match status" value="1"/>
</dbReference>
<accession>A0A1G9LSP2</accession>
<evidence type="ECO:0000313" key="2">
    <source>
        <dbReference type="EMBL" id="SDL64791.1"/>
    </source>
</evidence>
<proteinExistence type="predicted"/>
<dbReference type="RefSeq" id="WP_093252275.1">
    <property type="nucleotide sequence ID" value="NZ_FNGP01000004.1"/>
</dbReference>
<reference evidence="2 3" key="1">
    <citation type="submission" date="2016-10" db="EMBL/GenBank/DDBJ databases">
        <authorList>
            <person name="de Groot N.N."/>
        </authorList>
    </citation>
    <scope>NUCLEOTIDE SEQUENCE [LARGE SCALE GENOMIC DNA]</scope>
    <source>
        <strain evidence="2 3">CGMCC 1.9159</strain>
    </source>
</reference>